<accession>A0A9E7N7K5</accession>
<name>A0A9E7N7K5_9CAUD</name>
<dbReference type="Proteomes" id="UP001057427">
    <property type="component" value="Segment"/>
</dbReference>
<gene>
    <name evidence="1" type="ORF">BAJUN_00860</name>
</gene>
<sequence>MNATQKSKVVLAACLGGMALIVGGIGTLAVKSHEDYNLQTERMIVSIRTGGDILVTQEPVRTVKDGEACYQYRGVLIEEQSSQVPIGSPVVGYVCMKNRELTREGRGLGTEMMEVSHDGPMRRWIDTGRFKQ</sequence>
<evidence type="ECO:0000313" key="1">
    <source>
        <dbReference type="EMBL" id="UTC29716.1"/>
    </source>
</evidence>
<organism evidence="1 2">
    <name type="scientific">Brevundimonas phage vB_BgoS-Bajun</name>
    <dbReference type="NCBI Taxonomy" id="2948594"/>
    <lineage>
        <taxon>Viruses</taxon>
        <taxon>Duplodnaviria</taxon>
        <taxon>Heunggongvirae</taxon>
        <taxon>Uroviricota</taxon>
        <taxon>Caudoviricetes</taxon>
        <taxon>Dolichocephalovirinae</taxon>
    </lineage>
</organism>
<dbReference type="EMBL" id="ON529858">
    <property type="protein sequence ID" value="UTC29716.1"/>
    <property type="molecule type" value="Genomic_DNA"/>
</dbReference>
<proteinExistence type="predicted"/>
<reference evidence="1" key="1">
    <citation type="submission" date="2022-05" db="EMBL/GenBank/DDBJ databases">
        <authorList>
            <person name="Friedrich I."/>
            <person name="Poehlein A."/>
            <person name="Schneider D."/>
            <person name="Hertel R."/>
            <person name="Daniel R."/>
        </authorList>
    </citation>
    <scope>NUCLEOTIDE SEQUENCE</scope>
</reference>
<protein>
    <submittedName>
        <fullName evidence="1">Uncharacterized protein</fullName>
    </submittedName>
</protein>
<keyword evidence="2" id="KW-1185">Reference proteome</keyword>
<evidence type="ECO:0000313" key="2">
    <source>
        <dbReference type="Proteomes" id="UP001057427"/>
    </source>
</evidence>